<keyword evidence="2" id="KW-0472">Membrane</keyword>
<proteinExistence type="predicted"/>
<sequence length="242" mass="24079">MPTRGLPARLLVGLAGLTALAVAGIGGLALRPPGLLAVGLAAVVTACLAGGVARESLAESGGQPRRTPLEAAWRTGAVTIGVLLFLSGTAVLGGAALTALAGAVLAVGALGLWLLHAGTPVRPVAPDDLPAGGRLPAPAPQRPAGGVRPGEAGGTVTFLPPVATLTTAALGREWLGTTEALAGRLDPVARQSIVRRRQDVLDELERRDPAGFARWLAEGPQPDSDPADYLTEGPATAGPGAA</sequence>
<feature type="transmembrane region" description="Helical" evidence="2">
    <location>
        <begin position="97"/>
        <end position="115"/>
    </location>
</feature>
<dbReference type="RefSeq" id="WP_146220374.1">
    <property type="nucleotide sequence ID" value="NZ_QGTX01000001.1"/>
</dbReference>
<keyword evidence="4" id="KW-1185">Reference proteome</keyword>
<evidence type="ECO:0000256" key="2">
    <source>
        <dbReference type="SAM" id="Phobius"/>
    </source>
</evidence>
<dbReference type="EMBL" id="QGTX01000001">
    <property type="protein sequence ID" value="PWW21541.1"/>
    <property type="molecule type" value="Genomic_DNA"/>
</dbReference>
<dbReference type="AlphaFoldDB" id="A0A317QF53"/>
<accession>A0A317QF53</accession>
<name>A0A317QF53_9ACTN</name>
<feature type="compositionally biased region" description="Low complexity" evidence="1">
    <location>
        <begin position="233"/>
        <end position="242"/>
    </location>
</feature>
<evidence type="ECO:0000313" key="3">
    <source>
        <dbReference type="EMBL" id="PWW21541.1"/>
    </source>
</evidence>
<feature type="region of interest" description="Disordered" evidence="1">
    <location>
        <begin position="212"/>
        <end position="242"/>
    </location>
</feature>
<reference evidence="4" key="1">
    <citation type="submission" date="2018-05" db="EMBL/GenBank/DDBJ databases">
        <authorList>
            <person name="Klenk H.-P."/>
            <person name="Huntemann M."/>
            <person name="Clum A."/>
            <person name="Pillay M."/>
            <person name="Palaniappan K."/>
            <person name="Varghese N."/>
            <person name="Mikhailova N."/>
            <person name="Stamatis D."/>
            <person name="Reddy T."/>
            <person name="Daum C."/>
            <person name="Shapiro N."/>
            <person name="Ivanova N."/>
            <person name="Kyrpides N."/>
            <person name="Woyke T."/>
        </authorList>
    </citation>
    <scope>NUCLEOTIDE SEQUENCE [LARGE SCALE GENOMIC DNA]</scope>
    <source>
        <strain evidence="4">DSM 45417</strain>
    </source>
</reference>
<feature type="transmembrane region" description="Helical" evidence="2">
    <location>
        <begin position="33"/>
        <end position="52"/>
    </location>
</feature>
<evidence type="ECO:0000313" key="4">
    <source>
        <dbReference type="Proteomes" id="UP000246661"/>
    </source>
</evidence>
<dbReference type="Proteomes" id="UP000246661">
    <property type="component" value="Unassembled WGS sequence"/>
</dbReference>
<feature type="transmembrane region" description="Helical" evidence="2">
    <location>
        <begin position="72"/>
        <end position="91"/>
    </location>
</feature>
<keyword evidence="2" id="KW-0812">Transmembrane</keyword>
<dbReference type="OrthoDB" id="3827100at2"/>
<evidence type="ECO:0000256" key="1">
    <source>
        <dbReference type="SAM" id="MobiDB-lite"/>
    </source>
</evidence>
<gene>
    <name evidence="3" type="ORF">JD79_00675</name>
</gene>
<comment type="caution">
    <text evidence="3">The sequence shown here is derived from an EMBL/GenBank/DDBJ whole genome shotgun (WGS) entry which is preliminary data.</text>
</comment>
<protein>
    <submittedName>
        <fullName evidence="3">Uncharacterized protein</fullName>
    </submittedName>
</protein>
<organism evidence="3 4">
    <name type="scientific">Geodermatophilus normandii</name>
    <dbReference type="NCBI Taxonomy" id="1137989"/>
    <lineage>
        <taxon>Bacteria</taxon>
        <taxon>Bacillati</taxon>
        <taxon>Actinomycetota</taxon>
        <taxon>Actinomycetes</taxon>
        <taxon>Geodermatophilales</taxon>
        <taxon>Geodermatophilaceae</taxon>
        <taxon>Geodermatophilus</taxon>
    </lineage>
</organism>
<keyword evidence="2" id="KW-1133">Transmembrane helix</keyword>